<feature type="domain" description="PAS" evidence="5">
    <location>
        <begin position="49"/>
        <end position="119"/>
    </location>
</feature>
<dbReference type="NCBIfam" id="TIGR00229">
    <property type="entry name" value="sensory_box"/>
    <property type="match status" value="1"/>
</dbReference>
<dbReference type="InterPro" id="IPR004358">
    <property type="entry name" value="Sig_transdc_His_kin-like_C"/>
</dbReference>
<comment type="catalytic activity">
    <reaction evidence="1">
        <text>ATP + protein L-histidine = ADP + protein N-phospho-L-histidine.</text>
        <dbReference type="EC" id="2.7.13.3"/>
    </reaction>
</comment>
<dbReference type="PROSITE" id="PS50109">
    <property type="entry name" value="HIS_KIN"/>
    <property type="match status" value="1"/>
</dbReference>
<dbReference type="CDD" id="cd00130">
    <property type="entry name" value="PAS"/>
    <property type="match status" value="1"/>
</dbReference>
<dbReference type="Pfam" id="PF02518">
    <property type="entry name" value="HATPase_c"/>
    <property type="match status" value="1"/>
</dbReference>
<name>A0A0P1G2D2_9RHOB</name>
<dbReference type="Gene3D" id="3.30.450.20">
    <property type="entry name" value="PAS domain"/>
    <property type="match status" value="1"/>
</dbReference>
<keyword evidence="3" id="KW-0597">Phosphoprotein</keyword>
<dbReference type="SUPFAM" id="SSF55874">
    <property type="entry name" value="ATPase domain of HSP90 chaperone/DNA topoisomerase II/histidine kinase"/>
    <property type="match status" value="1"/>
</dbReference>
<keyword evidence="6" id="KW-0808">Transferase</keyword>
<dbReference type="STRING" id="441103.TRN7648_00701"/>
<dbReference type="AlphaFoldDB" id="A0A0P1G2D2"/>
<dbReference type="CDD" id="cd00082">
    <property type="entry name" value="HisKA"/>
    <property type="match status" value="1"/>
</dbReference>
<evidence type="ECO:0000256" key="2">
    <source>
        <dbReference type="ARBA" id="ARBA00012438"/>
    </source>
</evidence>
<keyword evidence="7" id="KW-1185">Reference proteome</keyword>
<feature type="domain" description="Histidine kinase" evidence="4">
    <location>
        <begin position="200"/>
        <end position="438"/>
    </location>
</feature>
<dbReference type="SMART" id="SM00091">
    <property type="entry name" value="PAS"/>
    <property type="match status" value="1"/>
</dbReference>
<evidence type="ECO:0000256" key="1">
    <source>
        <dbReference type="ARBA" id="ARBA00000085"/>
    </source>
</evidence>
<dbReference type="SUPFAM" id="SSF47384">
    <property type="entry name" value="Homodimeric domain of signal transducing histidine kinase"/>
    <property type="match status" value="1"/>
</dbReference>
<dbReference type="Pfam" id="PF00512">
    <property type="entry name" value="HisKA"/>
    <property type="match status" value="1"/>
</dbReference>
<dbReference type="InterPro" id="IPR013656">
    <property type="entry name" value="PAS_4"/>
</dbReference>
<dbReference type="InterPro" id="IPR000014">
    <property type="entry name" value="PAS"/>
</dbReference>
<gene>
    <name evidence="6" type="primary">zraS_1</name>
    <name evidence="6" type="ORF">TRN7648_00701</name>
</gene>
<reference evidence="6 7" key="1">
    <citation type="submission" date="2015-09" db="EMBL/GenBank/DDBJ databases">
        <authorList>
            <consortium name="Swine Surveillance"/>
        </authorList>
    </citation>
    <scope>NUCLEOTIDE SEQUENCE [LARGE SCALE GENOMIC DNA]</scope>
    <source>
        <strain evidence="6 7">CECT 7648</strain>
    </source>
</reference>
<dbReference type="Gene3D" id="1.10.287.130">
    <property type="match status" value="1"/>
</dbReference>
<dbReference type="InterPro" id="IPR003661">
    <property type="entry name" value="HisK_dim/P_dom"/>
</dbReference>
<dbReference type="InterPro" id="IPR005467">
    <property type="entry name" value="His_kinase_dom"/>
</dbReference>
<dbReference type="InterPro" id="IPR003594">
    <property type="entry name" value="HATPase_dom"/>
</dbReference>
<dbReference type="EMBL" id="CYSE01000001">
    <property type="protein sequence ID" value="CUH75939.1"/>
    <property type="molecule type" value="Genomic_DNA"/>
</dbReference>
<evidence type="ECO:0000259" key="4">
    <source>
        <dbReference type="PROSITE" id="PS50109"/>
    </source>
</evidence>
<evidence type="ECO:0000313" key="7">
    <source>
        <dbReference type="Proteomes" id="UP000054935"/>
    </source>
</evidence>
<dbReference type="RefSeq" id="WP_058246214.1">
    <property type="nucleotide sequence ID" value="NZ_CYSE01000001.1"/>
</dbReference>
<dbReference type="PANTHER" id="PTHR43065">
    <property type="entry name" value="SENSOR HISTIDINE KINASE"/>
    <property type="match status" value="1"/>
</dbReference>
<dbReference type="SMART" id="SM00387">
    <property type="entry name" value="HATPase_c"/>
    <property type="match status" value="1"/>
</dbReference>
<dbReference type="EC" id="2.7.13.3" evidence="2"/>
<dbReference type="SMART" id="SM00388">
    <property type="entry name" value="HisKA"/>
    <property type="match status" value="1"/>
</dbReference>
<dbReference type="GO" id="GO:0000155">
    <property type="term" value="F:phosphorelay sensor kinase activity"/>
    <property type="evidence" value="ECO:0007669"/>
    <property type="project" value="InterPro"/>
</dbReference>
<evidence type="ECO:0000256" key="3">
    <source>
        <dbReference type="ARBA" id="ARBA00022553"/>
    </source>
</evidence>
<evidence type="ECO:0000259" key="5">
    <source>
        <dbReference type="PROSITE" id="PS50112"/>
    </source>
</evidence>
<accession>A0A0P1G2D2</accession>
<dbReference type="PROSITE" id="PS50112">
    <property type="entry name" value="PAS"/>
    <property type="match status" value="1"/>
</dbReference>
<organism evidence="6 7">
    <name type="scientific">Tropicibacter naphthalenivorans</name>
    <dbReference type="NCBI Taxonomy" id="441103"/>
    <lineage>
        <taxon>Bacteria</taxon>
        <taxon>Pseudomonadati</taxon>
        <taxon>Pseudomonadota</taxon>
        <taxon>Alphaproteobacteria</taxon>
        <taxon>Rhodobacterales</taxon>
        <taxon>Roseobacteraceae</taxon>
        <taxon>Tropicibacter</taxon>
    </lineage>
</organism>
<dbReference type="Proteomes" id="UP000054935">
    <property type="component" value="Unassembled WGS sequence"/>
</dbReference>
<dbReference type="Pfam" id="PF08448">
    <property type="entry name" value="PAS_4"/>
    <property type="match status" value="1"/>
</dbReference>
<protein>
    <recommendedName>
        <fullName evidence="2">histidine kinase</fullName>
        <ecNumber evidence="2">2.7.13.3</ecNumber>
    </recommendedName>
</protein>
<dbReference type="SUPFAM" id="SSF55785">
    <property type="entry name" value="PYP-like sensor domain (PAS domain)"/>
    <property type="match status" value="1"/>
</dbReference>
<dbReference type="PANTHER" id="PTHR43065:SF42">
    <property type="entry name" value="TWO-COMPONENT SENSOR PPRA"/>
    <property type="match status" value="1"/>
</dbReference>
<dbReference type="InterPro" id="IPR035965">
    <property type="entry name" value="PAS-like_dom_sf"/>
</dbReference>
<dbReference type="InterPro" id="IPR036890">
    <property type="entry name" value="HATPase_C_sf"/>
</dbReference>
<dbReference type="Gene3D" id="3.30.565.10">
    <property type="entry name" value="Histidine kinase-like ATPase, C-terminal domain"/>
    <property type="match status" value="1"/>
</dbReference>
<dbReference type="PRINTS" id="PR00344">
    <property type="entry name" value="BCTRLSENSOR"/>
</dbReference>
<proteinExistence type="predicted"/>
<evidence type="ECO:0000313" key="6">
    <source>
        <dbReference type="EMBL" id="CUH75939.1"/>
    </source>
</evidence>
<dbReference type="InterPro" id="IPR036097">
    <property type="entry name" value="HisK_dim/P_sf"/>
</dbReference>
<sequence>MSTADMDPQIGGLGDQAWADVLEAMDRTYAELVDYQEQLETRNAELTTLRNFLSSIMVSISDYLVVADREGHIADASGSFCAVLGLEVEDLSGRAIRDFVAEDHRAQLMQAVREAIASRAEVTVAVDVIGLHGRDPVEFRIAPRLDRRRKATGVVLTGRPLGELMRAYAELNRSHEELKAAQGQLVRNEKLASLGRLLAGVAHELNNPISFVYANTHTLEKYLGRFESYFDRVQAGASREELVALRQELKLDRNLKNFGQAIKGARDGAERVRDIVEDLRRLSADGSGEVTRFDLAEIARVAANWIERGTKAALDITYSGEDRLEVMGRPGHIQQVLMNLIQNAVDAMDGQDTRTICIHCSYDGDCAVLELCDSGPGIDDDTARAIFDPFFTTKDVGKGTGLGLSISYKIIEEHGGKLELLTKRGPGACFQIRLPRGEAR</sequence>